<evidence type="ECO:0000313" key="7">
    <source>
        <dbReference type="RefSeq" id="XP_022828052.1"/>
    </source>
</evidence>
<dbReference type="InterPro" id="IPR050863">
    <property type="entry name" value="CenT-Element_Derived"/>
</dbReference>
<feature type="compositionally biased region" description="Low complexity" evidence="4">
    <location>
        <begin position="472"/>
        <end position="482"/>
    </location>
</feature>
<dbReference type="InterPro" id="IPR006600">
    <property type="entry name" value="HTH_CenpB_DNA-bd_dom"/>
</dbReference>
<dbReference type="GeneID" id="111357537"/>
<dbReference type="Proteomes" id="UP000301870">
    <property type="component" value="Chromosome 25"/>
</dbReference>
<sequence length="628" mass="70779">MPPIKRKTWDHAAMIQAVNAVRRKEMGYLRAAKQFGVPKGTLERYVKKDVRAEDLVQVRMGRRPALPIDLEAELERYCKEMDRRFYGLRLQDIKYMAFQLAIKNNLRHPFSVTKASAGKKWLRGFLRRHPTLSIRTPEAVSAARVKGFNPVAVANFFDLYEPELDKIKSAPHRVYNVDETGITVVQHKRSKVVSMKGKKQVGALTSLERGKLMTIVTCMNACGTYVPPLIVFPRKNMAQDLMDGAPAGSIGDCHPSGWIQTHLFTKWFQHFINFTKPSKDDPVLLVLDGHYTHTRNIDLINLARDNNVIIVCLPPHCTHRMQPMDVAFMKPLKAYYSQEIETWLRNNSGRTLTNKYVARLFGAAYEKAATMTNSVNGFRKAGLFPCNRHIFTDEEFSIFNDGDEEQDLLNVQRNDENADLEDTSYVLTSIENQSEPTEILPNSGITNDNPSDEYQGLASSKTASTASVYDNPVPSTSSSVSPFALKPVPRLPKNNSSSKKTRTGAASIITASPYKKSLEESLNKKQEKENKKGQKKQSVKKQQTMKKKPIKKKKAEEVSSSSEDDDMPELADSSGDEYDAECPYCSGNFSQDTRGEKWAKCDSCFKWAHEDCGDVASNRFLCSLCLDV</sequence>
<organism evidence="6 7">
    <name type="scientific">Spodoptera litura</name>
    <name type="common">Asian cotton leafworm</name>
    <dbReference type="NCBI Taxonomy" id="69820"/>
    <lineage>
        <taxon>Eukaryota</taxon>
        <taxon>Metazoa</taxon>
        <taxon>Ecdysozoa</taxon>
        <taxon>Arthropoda</taxon>
        <taxon>Hexapoda</taxon>
        <taxon>Insecta</taxon>
        <taxon>Pterygota</taxon>
        <taxon>Neoptera</taxon>
        <taxon>Endopterygota</taxon>
        <taxon>Lepidoptera</taxon>
        <taxon>Glossata</taxon>
        <taxon>Ditrysia</taxon>
        <taxon>Noctuoidea</taxon>
        <taxon>Noctuidae</taxon>
        <taxon>Amphipyrinae</taxon>
        <taxon>Spodoptera</taxon>
    </lineage>
</organism>
<dbReference type="InterPro" id="IPR009057">
    <property type="entry name" value="Homeodomain-like_sf"/>
</dbReference>
<evidence type="ECO:0000259" key="5">
    <source>
        <dbReference type="PROSITE" id="PS51253"/>
    </source>
</evidence>
<dbReference type="InterPro" id="IPR007889">
    <property type="entry name" value="HTH_Psq"/>
</dbReference>
<evidence type="ECO:0000256" key="3">
    <source>
        <dbReference type="ARBA" id="ARBA00023242"/>
    </source>
</evidence>
<feature type="compositionally biased region" description="Basic and acidic residues" evidence="4">
    <location>
        <begin position="516"/>
        <end position="532"/>
    </location>
</feature>
<dbReference type="SUPFAM" id="SSF57903">
    <property type="entry name" value="FYVE/PHD zinc finger"/>
    <property type="match status" value="1"/>
</dbReference>
<dbReference type="AlphaFoldDB" id="A0A9J7EGG8"/>
<keyword evidence="2" id="KW-0238">DNA-binding</keyword>
<dbReference type="SUPFAM" id="SSF46689">
    <property type="entry name" value="Homeodomain-like"/>
    <property type="match status" value="1"/>
</dbReference>
<feature type="compositionally biased region" description="Basic residues" evidence="4">
    <location>
        <begin position="533"/>
        <end position="553"/>
    </location>
</feature>
<dbReference type="Pfam" id="PF03221">
    <property type="entry name" value="HTH_Tnp_Tc5"/>
    <property type="match status" value="1"/>
</dbReference>
<protein>
    <submittedName>
        <fullName evidence="7">Tigger transposable element-derived protein 6-like</fullName>
    </submittedName>
</protein>
<feature type="compositionally biased region" description="Acidic residues" evidence="4">
    <location>
        <begin position="562"/>
        <end position="580"/>
    </location>
</feature>
<dbReference type="CDD" id="cd15517">
    <property type="entry name" value="PHD_TCF19_like"/>
    <property type="match status" value="1"/>
</dbReference>
<dbReference type="GO" id="GO:0005634">
    <property type="term" value="C:nucleus"/>
    <property type="evidence" value="ECO:0007669"/>
    <property type="project" value="UniProtKB-SubCell"/>
</dbReference>
<dbReference type="GO" id="GO:0003677">
    <property type="term" value="F:DNA binding"/>
    <property type="evidence" value="ECO:0007669"/>
    <property type="project" value="UniProtKB-KW"/>
</dbReference>
<feature type="domain" description="HTH CENPB-type" evidence="5">
    <location>
        <begin position="58"/>
        <end position="135"/>
    </location>
</feature>
<dbReference type="PANTHER" id="PTHR19303:SF71">
    <property type="entry name" value="ZINC FINGER PHD-TYPE DOMAIN-CONTAINING PROTEIN"/>
    <property type="match status" value="1"/>
</dbReference>
<dbReference type="RefSeq" id="XP_022828052.1">
    <property type="nucleotide sequence ID" value="XM_022972284.1"/>
</dbReference>
<evidence type="ECO:0000256" key="1">
    <source>
        <dbReference type="ARBA" id="ARBA00004123"/>
    </source>
</evidence>
<feature type="compositionally biased region" description="Polar residues" evidence="4">
    <location>
        <begin position="457"/>
        <end position="468"/>
    </location>
</feature>
<gene>
    <name evidence="7" type="primary">LOC111357537</name>
</gene>
<dbReference type="PROSITE" id="PS51253">
    <property type="entry name" value="HTH_CENPB"/>
    <property type="match status" value="1"/>
</dbReference>
<reference evidence="7" key="1">
    <citation type="submission" date="2025-08" db="UniProtKB">
        <authorList>
            <consortium name="RefSeq"/>
        </authorList>
    </citation>
    <scope>IDENTIFICATION</scope>
    <source>
        <strain evidence="7">Ishihara</strain>
        <tissue evidence="7">Whole body</tissue>
    </source>
</reference>
<dbReference type="InterPro" id="IPR004875">
    <property type="entry name" value="DDE_SF_endonuclease_dom"/>
</dbReference>
<accession>A0A9J7EGG8</accession>
<name>A0A9J7EGG8_SPOLT</name>
<evidence type="ECO:0000313" key="6">
    <source>
        <dbReference type="Proteomes" id="UP000301870"/>
    </source>
</evidence>
<dbReference type="Pfam" id="PF03184">
    <property type="entry name" value="DDE_1"/>
    <property type="match status" value="1"/>
</dbReference>
<dbReference type="KEGG" id="sliu:111357537"/>
<dbReference type="Pfam" id="PF05225">
    <property type="entry name" value="HTH_psq"/>
    <property type="match status" value="1"/>
</dbReference>
<evidence type="ECO:0000256" key="4">
    <source>
        <dbReference type="SAM" id="MobiDB-lite"/>
    </source>
</evidence>
<keyword evidence="3" id="KW-0539">Nucleus</keyword>
<dbReference type="PANTHER" id="PTHR19303">
    <property type="entry name" value="TRANSPOSON"/>
    <property type="match status" value="1"/>
</dbReference>
<feature type="region of interest" description="Disordered" evidence="4">
    <location>
        <begin position="431"/>
        <end position="580"/>
    </location>
</feature>
<evidence type="ECO:0000256" key="2">
    <source>
        <dbReference type="ARBA" id="ARBA00023125"/>
    </source>
</evidence>
<dbReference type="InterPro" id="IPR011011">
    <property type="entry name" value="Znf_FYVE_PHD"/>
</dbReference>
<comment type="subcellular location">
    <subcellularLocation>
        <location evidence="1">Nucleus</location>
    </subcellularLocation>
</comment>
<dbReference type="Gene3D" id="1.10.10.60">
    <property type="entry name" value="Homeodomain-like"/>
    <property type="match status" value="1"/>
</dbReference>
<proteinExistence type="predicted"/>
<dbReference type="OrthoDB" id="6115549at2759"/>
<keyword evidence="6" id="KW-1185">Reference proteome</keyword>